<sequence>MTDSMQTDSLQWEPDILGADFYRATLDLGPDPDGEGTAVATVVTYRPGTDPLGLEQAVLADSPSRPALLWVHGMSDYFFSAHVARHYFDAGYAFYALDLRKCGRSRRPGQTWHYATDLSVYYRELGQTVEILTRLGHPGVVPMGHSTGGLICSLWLDSQRPAGVQGLILNGPWLDMMNVPKPLLKAGAPVIDAVGKRWPKIAFPGGNLTAFGESMHASHHGEWNFDLEFKPLGGHRKYLGWLRAVLASFKKLHSGVDVGVPYLTVCSTRSILGEPYSEEINYVDCVVDVRQTMTWAPTLGRDCTLRPVHGARHEAFASKASVRQEVFGIVDSWLDTHVPATV</sequence>
<dbReference type="SUPFAM" id="SSF53474">
    <property type="entry name" value="alpha/beta-Hydrolases"/>
    <property type="match status" value="1"/>
</dbReference>
<evidence type="ECO:0000313" key="2">
    <source>
        <dbReference type="EMBL" id="QPK78406.1"/>
    </source>
</evidence>
<dbReference type="Pfam" id="PF12146">
    <property type="entry name" value="Hydrolase_4"/>
    <property type="match status" value="1"/>
</dbReference>
<dbReference type="KEGG" id="cliz:G7Y31_07450"/>
<gene>
    <name evidence="2" type="ORF">G7Y31_07450</name>
</gene>
<name>A0A7T0P9X6_9CORY</name>
<evidence type="ECO:0000313" key="3">
    <source>
        <dbReference type="Proteomes" id="UP000594681"/>
    </source>
</evidence>
<dbReference type="GO" id="GO:0016787">
    <property type="term" value="F:hydrolase activity"/>
    <property type="evidence" value="ECO:0007669"/>
    <property type="project" value="UniProtKB-KW"/>
</dbReference>
<keyword evidence="2" id="KW-0378">Hydrolase</keyword>
<dbReference type="InterPro" id="IPR029058">
    <property type="entry name" value="AB_hydrolase_fold"/>
</dbReference>
<dbReference type="EMBL" id="CP064954">
    <property type="protein sequence ID" value="QPK78406.1"/>
    <property type="molecule type" value="Genomic_DNA"/>
</dbReference>
<organism evidence="2 3">
    <name type="scientific">Corynebacterium lizhenjunii</name>
    <dbReference type="NCBI Taxonomy" id="2709394"/>
    <lineage>
        <taxon>Bacteria</taxon>
        <taxon>Bacillati</taxon>
        <taxon>Actinomycetota</taxon>
        <taxon>Actinomycetes</taxon>
        <taxon>Mycobacteriales</taxon>
        <taxon>Corynebacteriaceae</taxon>
        <taxon>Corynebacterium</taxon>
    </lineage>
</organism>
<evidence type="ECO:0000259" key="1">
    <source>
        <dbReference type="Pfam" id="PF12146"/>
    </source>
</evidence>
<proteinExistence type="predicted"/>
<accession>A0A7T0P9X6</accession>
<reference evidence="2 3" key="1">
    <citation type="submission" date="2020-11" db="EMBL/GenBank/DDBJ databases">
        <title>Corynebacterium sp. ZJ-599.</title>
        <authorList>
            <person name="Zhou J."/>
        </authorList>
    </citation>
    <scope>NUCLEOTIDE SEQUENCE [LARGE SCALE GENOMIC DNA]</scope>
    <source>
        <strain evidence="2 3">ZJ-599</strain>
    </source>
</reference>
<dbReference type="Proteomes" id="UP000594681">
    <property type="component" value="Chromosome"/>
</dbReference>
<keyword evidence="3" id="KW-1185">Reference proteome</keyword>
<dbReference type="Gene3D" id="3.40.50.1820">
    <property type="entry name" value="alpha/beta hydrolase"/>
    <property type="match status" value="1"/>
</dbReference>
<dbReference type="InterPro" id="IPR022742">
    <property type="entry name" value="Hydrolase_4"/>
</dbReference>
<dbReference type="RefSeq" id="WP_165006751.1">
    <property type="nucleotide sequence ID" value="NZ_CP064954.1"/>
</dbReference>
<dbReference type="AlphaFoldDB" id="A0A7T0P9X6"/>
<dbReference type="PANTHER" id="PTHR11614">
    <property type="entry name" value="PHOSPHOLIPASE-RELATED"/>
    <property type="match status" value="1"/>
</dbReference>
<feature type="domain" description="Serine aminopeptidase S33" evidence="1">
    <location>
        <begin position="64"/>
        <end position="199"/>
    </location>
</feature>
<protein>
    <submittedName>
        <fullName evidence="2">Alpha/beta hydrolase</fullName>
    </submittedName>
</protein>
<dbReference type="InterPro" id="IPR051044">
    <property type="entry name" value="MAG_DAG_Lipase"/>
</dbReference>